<keyword evidence="2" id="KW-0326">Glycosidase</keyword>
<dbReference type="Gene3D" id="3.20.20.70">
    <property type="entry name" value="Aldolase class I"/>
    <property type="match status" value="1"/>
</dbReference>
<evidence type="ECO:0000313" key="4">
    <source>
        <dbReference type="Proteomes" id="UP000680206"/>
    </source>
</evidence>
<reference evidence="3 4" key="1">
    <citation type="submission" date="2021-03" db="EMBL/GenBank/DDBJ databases">
        <title>Actinomadura violae sp. nov., isolated from lichen in Thailand.</title>
        <authorList>
            <person name="Kanchanasin P."/>
            <person name="Saeng-In P."/>
            <person name="Phongsopitanun W."/>
            <person name="Yuki M."/>
            <person name="Kudo T."/>
            <person name="Ohkuma M."/>
            <person name="Tanasupawat S."/>
        </authorList>
    </citation>
    <scope>NUCLEOTIDE SEQUENCE [LARGE SCALE GENOMIC DNA]</scope>
    <source>
        <strain evidence="3 4">LCR2-06</strain>
    </source>
</reference>
<dbReference type="SUPFAM" id="SSF51445">
    <property type="entry name" value="(Trans)glycosidases"/>
    <property type="match status" value="1"/>
</dbReference>
<dbReference type="InterPro" id="IPR050985">
    <property type="entry name" value="Alpha-glycosidase_related"/>
</dbReference>
<accession>A0ABS3RXM7</accession>
<dbReference type="PANTHER" id="PTHR43053:SF3">
    <property type="entry name" value="ALPHA-GALACTOSIDASE C-RELATED"/>
    <property type="match status" value="1"/>
</dbReference>
<dbReference type="PANTHER" id="PTHR43053">
    <property type="entry name" value="GLYCOSIDASE FAMILY 31"/>
    <property type="match status" value="1"/>
</dbReference>
<dbReference type="Proteomes" id="UP000680206">
    <property type="component" value="Unassembled WGS sequence"/>
</dbReference>
<dbReference type="RefSeq" id="WP_208244875.1">
    <property type="nucleotide sequence ID" value="NZ_JAGEPF010000018.1"/>
</dbReference>
<organism evidence="3 4">
    <name type="scientific">Actinomadura violacea</name>
    <dbReference type="NCBI Taxonomy" id="2819934"/>
    <lineage>
        <taxon>Bacteria</taxon>
        <taxon>Bacillati</taxon>
        <taxon>Actinomycetota</taxon>
        <taxon>Actinomycetes</taxon>
        <taxon>Streptosporangiales</taxon>
        <taxon>Thermomonosporaceae</taxon>
        <taxon>Actinomadura</taxon>
    </lineage>
</organism>
<comment type="caution">
    <text evidence="3">The sequence shown here is derived from an EMBL/GenBank/DDBJ whole genome shotgun (WGS) entry which is preliminary data.</text>
</comment>
<keyword evidence="4" id="KW-1185">Reference proteome</keyword>
<protein>
    <submittedName>
        <fullName evidence="3">Alpha-galactosidase</fullName>
    </submittedName>
</protein>
<evidence type="ECO:0000256" key="2">
    <source>
        <dbReference type="ARBA" id="ARBA00023295"/>
    </source>
</evidence>
<dbReference type="Pfam" id="PF02065">
    <property type="entry name" value="Melibiase"/>
    <property type="match status" value="1"/>
</dbReference>
<evidence type="ECO:0000313" key="3">
    <source>
        <dbReference type="EMBL" id="MBO2461516.1"/>
    </source>
</evidence>
<proteinExistence type="predicted"/>
<gene>
    <name evidence="3" type="ORF">J4709_28430</name>
</gene>
<sequence length="454" mass="49389">MDDIVLDEVEVDPDVAQVYCEGWQSWSPSLVTRWRQNGPRPGDERLHDHFYRRGASWSDPGMHAAGTVQSDGGLLALDPGVGDDVMVYAAPDPAHIPVVRATPHGARTYRITADGPCTRQRFPGPIRRALDAWAAAWPDTWGPRWAPGGECWTARDERPVPPLWCSWYAYRRRVDHAAVQATMDTIRRHQLPVESLLWDDGYFATLGDWRTSVRADLGSLEAMAARVGDRGFAPGLWLCPTLAQVDSEAVRADPEAWVPEVDAPFGTARRVRVLDPTSPAGADLLTGLITGVVEAGFQVLKLDFLWTGALPGRRASGVGPVTAYREALRLIRDAAGPETVLLGCGNPTLASVHAGLTAYRVSPDNGPVWEPPEGDLSQPAGRSAVLTGTARAHLAHLTRPDPDVLMVGPEVQGREEIAAHVDALPRNVRASGDRLDELDDWGVQTTRTVLARGR</sequence>
<dbReference type="InterPro" id="IPR017853">
    <property type="entry name" value="GH"/>
</dbReference>
<name>A0ABS3RXM7_9ACTN</name>
<dbReference type="InterPro" id="IPR013785">
    <property type="entry name" value="Aldolase_TIM"/>
</dbReference>
<dbReference type="EMBL" id="JAGEPF010000018">
    <property type="protein sequence ID" value="MBO2461516.1"/>
    <property type="molecule type" value="Genomic_DNA"/>
</dbReference>
<keyword evidence="1" id="KW-0378">Hydrolase</keyword>
<evidence type="ECO:0000256" key="1">
    <source>
        <dbReference type="ARBA" id="ARBA00022801"/>
    </source>
</evidence>